<evidence type="ECO:0000256" key="2">
    <source>
        <dbReference type="ARBA" id="ARBA00009840"/>
    </source>
</evidence>
<keyword evidence="6" id="KW-0472">Membrane</keyword>
<dbReference type="Pfam" id="PF02646">
    <property type="entry name" value="RmuC"/>
    <property type="match status" value="1"/>
</dbReference>
<dbReference type="PANTHER" id="PTHR30563">
    <property type="entry name" value="DNA RECOMBINATION PROTEIN RMUC"/>
    <property type="match status" value="1"/>
</dbReference>
<dbReference type="EMBL" id="MAGQ01000004">
    <property type="protein sequence ID" value="OBU78655.1"/>
    <property type="molecule type" value="Genomic_DNA"/>
</dbReference>
<feature type="coiled-coil region" evidence="5">
    <location>
        <begin position="142"/>
        <end position="191"/>
    </location>
</feature>
<name>A0AB36DT64_MYCGL</name>
<comment type="similarity">
    <text evidence="2">Belongs to the RmuC family.</text>
</comment>
<dbReference type="AlphaFoldDB" id="A0AB36DT64"/>
<evidence type="ECO:0000313" key="7">
    <source>
        <dbReference type="EMBL" id="OBU78655.1"/>
    </source>
</evidence>
<dbReference type="GO" id="GO:0006310">
    <property type="term" value="P:DNA recombination"/>
    <property type="evidence" value="ECO:0007669"/>
    <property type="project" value="UniProtKB-KW"/>
</dbReference>
<keyword evidence="3 5" id="KW-0175">Coiled coil</keyword>
<dbReference type="RefSeq" id="WP_065169389.1">
    <property type="nucleotide sequence ID" value="NZ_CP044225.1"/>
</dbReference>
<keyword evidence="6" id="KW-1133">Transmembrane helix</keyword>
<proteinExistence type="inferred from homology"/>
<keyword evidence="4" id="KW-0233">DNA recombination</keyword>
<dbReference type="PANTHER" id="PTHR30563:SF0">
    <property type="entry name" value="DNA RECOMBINATION PROTEIN RMUC"/>
    <property type="match status" value="1"/>
</dbReference>
<dbReference type="Proteomes" id="UP000092188">
    <property type="component" value="Unassembled WGS sequence"/>
</dbReference>
<feature type="coiled-coil region" evidence="5">
    <location>
        <begin position="51"/>
        <end position="78"/>
    </location>
</feature>
<sequence>METLFIVLIATVAVLIVTAFATIAFFVFNKKKAATTQSDAPVVSALDLNNNNELLQKLVELTTNLKNSDENLKSFQTQTDLKNQKINDTIINVVNEINKAIAQQNETVANKIFKQSETLFKTLDENKNETHKILSNQNQNFNQSVQNQSKHLNKEIQSLSENVNQKVTNSYKELKEEFNNYSKTLKDEMSKKINEEISKFGEKVNLISSDVNQLASLRNDLSEIRKIFEDNKTRGIFGEKLLENYLNDAMPNGYKSQFQLSNKKQDKVDIAIPINVSDNNQIYIPIDSKFNLESYRSLLNYIDANKNELDFPEQQKEINSLWKNIKAEIMANAKSISEKYIIEGITTNVAFMFIPSESIYLELVKYEKGSLVDEIRKKYNIELISPSLVMVLVSIIKDLYSKFNIGIHNKDIVHLIKKFDDNADKVIESTAVLLKKQSSYLHELEKWVKTVNDAFSTYKKEKTKITSKKRFSEFERIEKTLTGEETPESRIVEGEILEIEYQLKKL</sequence>
<dbReference type="Gene3D" id="1.20.120.20">
    <property type="entry name" value="Apolipoprotein"/>
    <property type="match status" value="1"/>
</dbReference>
<evidence type="ECO:0000256" key="1">
    <source>
        <dbReference type="ARBA" id="ARBA00003416"/>
    </source>
</evidence>
<evidence type="ECO:0000256" key="4">
    <source>
        <dbReference type="ARBA" id="ARBA00023172"/>
    </source>
</evidence>
<gene>
    <name evidence="7" type="ORF">BAY36_01170</name>
</gene>
<evidence type="ECO:0000256" key="3">
    <source>
        <dbReference type="ARBA" id="ARBA00023054"/>
    </source>
</evidence>
<feature type="transmembrane region" description="Helical" evidence="6">
    <location>
        <begin position="6"/>
        <end position="28"/>
    </location>
</feature>
<protein>
    <submittedName>
        <fullName evidence="7">Recombinase RmuC</fullName>
    </submittedName>
</protein>
<evidence type="ECO:0000256" key="5">
    <source>
        <dbReference type="SAM" id="Coils"/>
    </source>
</evidence>
<evidence type="ECO:0000313" key="8">
    <source>
        <dbReference type="Proteomes" id="UP000092188"/>
    </source>
</evidence>
<accession>A0AB36DT64</accession>
<dbReference type="InterPro" id="IPR003798">
    <property type="entry name" value="DNA_recombination_RmuC"/>
</dbReference>
<comment type="function">
    <text evidence="1">Involved in DNA recombination.</text>
</comment>
<organism evidence="7 8">
    <name type="scientific">Mycoplasmoides gallisepticum</name>
    <name type="common">Mycoplasma gallisepticum</name>
    <dbReference type="NCBI Taxonomy" id="2096"/>
    <lineage>
        <taxon>Bacteria</taxon>
        <taxon>Bacillati</taxon>
        <taxon>Mycoplasmatota</taxon>
        <taxon>Mycoplasmoidales</taxon>
        <taxon>Mycoplasmoidaceae</taxon>
        <taxon>Mycoplasmoides</taxon>
    </lineage>
</organism>
<comment type="caution">
    <text evidence="7">The sequence shown here is derived from an EMBL/GenBank/DDBJ whole genome shotgun (WGS) entry which is preliminary data.</text>
</comment>
<reference evidence="7 8" key="1">
    <citation type="submission" date="2016-06" db="EMBL/GenBank/DDBJ databases">
        <authorList>
            <person name="Ricketts C."/>
            <person name="Pickler L."/>
            <person name="Maurer J."/>
            <person name="Ayyampalayam S."/>
            <person name="Garcia M."/>
            <person name="Ferguson-Noel N.M."/>
        </authorList>
    </citation>
    <scope>NUCLEOTIDE SEQUENCE [LARGE SCALE GENOMIC DNA]</scope>
    <source>
        <strain evidence="7 8">K6356</strain>
    </source>
</reference>
<keyword evidence="6" id="KW-0812">Transmembrane</keyword>
<dbReference type="SUPFAM" id="SSF58113">
    <property type="entry name" value="Apolipoprotein A-I"/>
    <property type="match status" value="1"/>
</dbReference>
<evidence type="ECO:0000256" key="6">
    <source>
        <dbReference type="SAM" id="Phobius"/>
    </source>
</evidence>